<dbReference type="InterPro" id="IPR023009">
    <property type="entry name" value="Tyrosine_recombinase_XerC/XerD"/>
</dbReference>
<evidence type="ECO:0000256" key="4">
    <source>
        <dbReference type="ARBA" id="ARBA00022829"/>
    </source>
</evidence>
<feature type="active site" evidence="9">
    <location>
        <position position="261"/>
    </location>
</feature>
<feature type="active site" evidence="9">
    <location>
        <position position="174"/>
    </location>
</feature>
<dbReference type="AlphaFoldDB" id="B1I259"/>
<feature type="active site" evidence="9">
    <location>
        <position position="258"/>
    </location>
</feature>
<keyword evidence="2 9" id="KW-0963">Cytoplasm</keyword>
<feature type="active site" evidence="9">
    <location>
        <position position="284"/>
    </location>
</feature>
<dbReference type="CDD" id="cd00798">
    <property type="entry name" value="INT_XerDC_C"/>
    <property type="match status" value="1"/>
</dbReference>
<keyword evidence="6 9" id="KW-0238">DNA-binding</keyword>
<evidence type="ECO:0000256" key="9">
    <source>
        <dbReference type="HAMAP-Rule" id="MF_01808"/>
    </source>
</evidence>
<dbReference type="GO" id="GO:0005737">
    <property type="term" value="C:cytoplasm"/>
    <property type="evidence" value="ECO:0007669"/>
    <property type="project" value="UniProtKB-SubCell"/>
</dbReference>
<feature type="active site" evidence="9">
    <location>
        <position position="150"/>
    </location>
</feature>
<evidence type="ECO:0000313" key="13">
    <source>
        <dbReference type="Proteomes" id="UP000008544"/>
    </source>
</evidence>
<dbReference type="PANTHER" id="PTHR30349">
    <property type="entry name" value="PHAGE INTEGRASE-RELATED"/>
    <property type="match status" value="1"/>
</dbReference>
<dbReference type="InterPro" id="IPR010998">
    <property type="entry name" value="Integrase_recombinase_N"/>
</dbReference>
<dbReference type="eggNOG" id="COG4974">
    <property type="taxonomic scope" value="Bacteria"/>
</dbReference>
<dbReference type="SUPFAM" id="SSF56349">
    <property type="entry name" value="DNA breaking-rejoining enzymes"/>
    <property type="match status" value="1"/>
</dbReference>
<dbReference type="KEGG" id="dau:Daud_0602"/>
<dbReference type="HAMAP" id="MF_01808">
    <property type="entry name" value="Recomb_XerC_XerD"/>
    <property type="match status" value="1"/>
</dbReference>
<keyword evidence="7 9" id="KW-0233">DNA recombination</keyword>
<accession>B1I259</accession>
<evidence type="ECO:0000256" key="8">
    <source>
        <dbReference type="ARBA" id="ARBA00023306"/>
    </source>
</evidence>
<feature type="active site" description="O-(3'-phospho-DNA)-tyrosine intermediate" evidence="9">
    <location>
        <position position="293"/>
    </location>
</feature>
<comment type="subcellular location">
    <subcellularLocation>
        <location evidence="1 9">Cytoplasm</location>
    </subcellularLocation>
</comment>
<feature type="domain" description="Core-binding (CB)" evidence="11">
    <location>
        <begin position="1"/>
        <end position="90"/>
    </location>
</feature>
<proteinExistence type="inferred from homology"/>
<dbReference type="SUPFAM" id="SSF47823">
    <property type="entry name" value="lambda integrase-like, N-terminal domain"/>
    <property type="match status" value="1"/>
</dbReference>
<gene>
    <name evidence="9" type="primary">xerC</name>
    <name evidence="12" type="ordered locus">Daud_0602</name>
</gene>
<dbReference type="Proteomes" id="UP000008544">
    <property type="component" value="Chromosome"/>
</dbReference>
<protein>
    <recommendedName>
        <fullName evidence="9">Tyrosine recombinase XerC</fullName>
    </recommendedName>
</protein>
<evidence type="ECO:0000256" key="6">
    <source>
        <dbReference type="ARBA" id="ARBA00023125"/>
    </source>
</evidence>
<dbReference type="PROSITE" id="PS51898">
    <property type="entry name" value="TYR_RECOMBINASE"/>
    <property type="match status" value="1"/>
</dbReference>
<name>B1I259_DESAP</name>
<dbReference type="GO" id="GO:0051301">
    <property type="term" value="P:cell division"/>
    <property type="evidence" value="ECO:0007669"/>
    <property type="project" value="UniProtKB-KW"/>
</dbReference>
<comment type="function">
    <text evidence="9">Site-specific tyrosine recombinase, which acts by catalyzing the cutting and rejoining of the recombining DNA molecules. The XerC-XerD complex is essential to convert dimers of the bacterial chromosome into monomers to permit their segregation at cell division. It also contributes to the segregational stability of plasmids.</text>
</comment>
<evidence type="ECO:0000256" key="7">
    <source>
        <dbReference type="ARBA" id="ARBA00023172"/>
    </source>
</evidence>
<dbReference type="GO" id="GO:0006313">
    <property type="term" value="P:DNA transposition"/>
    <property type="evidence" value="ECO:0007669"/>
    <property type="project" value="UniProtKB-UniRule"/>
</dbReference>
<keyword evidence="8 9" id="KW-0131">Cell cycle</keyword>
<dbReference type="HOGENOM" id="CLU_027562_9_0_9"/>
<dbReference type="InterPro" id="IPR004107">
    <property type="entry name" value="Integrase_SAM-like_N"/>
</dbReference>
<organism evidence="12 13">
    <name type="scientific">Desulforudis audaxviator (strain MP104C)</name>
    <dbReference type="NCBI Taxonomy" id="477974"/>
    <lineage>
        <taxon>Bacteria</taxon>
        <taxon>Bacillati</taxon>
        <taxon>Bacillota</taxon>
        <taxon>Clostridia</taxon>
        <taxon>Thermoanaerobacterales</taxon>
        <taxon>Candidatus Desulforudaceae</taxon>
        <taxon>Candidatus Desulforudis</taxon>
    </lineage>
</organism>
<dbReference type="GO" id="GO:0009037">
    <property type="term" value="F:tyrosine-based site-specific recombinase activity"/>
    <property type="evidence" value="ECO:0007669"/>
    <property type="project" value="UniProtKB-UniRule"/>
</dbReference>
<dbReference type="InterPro" id="IPR002104">
    <property type="entry name" value="Integrase_catalytic"/>
</dbReference>
<sequence length="317" mass="35187">MYHLIDGFLAYLQAERQASPRTITAYQKDLFAGLDYFARRRGKADAELRAGDIDLKLFRGYLAHLGQSGLARSTIARKVAAWRSFFRYLVRENAVPASPLAGMSAPRLKKRLPGVLYPEEVGTLLEAPDLSPTGLRDRALLEMLYAGGLRVSELVGLDLADLELKQAYVRVLGKGNRERLLPLGGYAVEALKRYLAEGRPKLLGGKKTTAALFLNYRGERLTDRGVRLVFTNYLKGLASGVPGGTRFSGSADRQAGPHLLRHCFATHLLEAGADLRTVQELLGHARLSTTQIYTRVSADRLLEVYRRAHPRGRSRKD</sequence>
<dbReference type="STRING" id="477974.Daud_0602"/>
<dbReference type="GO" id="GO:0007059">
    <property type="term" value="P:chromosome segregation"/>
    <property type="evidence" value="ECO:0007669"/>
    <property type="project" value="UniProtKB-UniRule"/>
</dbReference>
<evidence type="ECO:0000256" key="3">
    <source>
        <dbReference type="ARBA" id="ARBA00022618"/>
    </source>
</evidence>
<dbReference type="GO" id="GO:0003677">
    <property type="term" value="F:DNA binding"/>
    <property type="evidence" value="ECO:0007669"/>
    <property type="project" value="UniProtKB-UniRule"/>
</dbReference>
<reference evidence="12 13" key="2">
    <citation type="journal article" date="2008" name="Science">
        <title>Environmental genomics reveals a single-species ecosystem deep within Earth.</title>
        <authorList>
            <person name="Chivian D."/>
            <person name="Brodie E.L."/>
            <person name="Alm E.J."/>
            <person name="Culley D.E."/>
            <person name="Dehal P.S."/>
            <person name="Desantis T.Z."/>
            <person name="Gihring T.M."/>
            <person name="Lapidus A."/>
            <person name="Lin L.H."/>
            <person name="Lowry S.R."/>
            <person name="Moser D.P."/>
            <person name="Richardson P.M."/>
            <person name="Southam G."/>
            <person name="Wanger G."/>
            <person name="Pratt L.M."/>
            <person name="Andersen G.L."/>
            <person name="Hazen T.C."/>
            <person name="Brockman F.J."/>
            <person name="Arkin A.P."/>
            <person name="Onstott T.C."/>
        </authorList>
    </citation>
    <scope>NUCLEOTIDE SEQUENCE [LARGE SCALE GENOMIC DNA]</scope>
    <source>
        <strain evidence="12 13">MP104C</strain>
    </source>
</reference>
<dbReference type="InterPro" id="IPR050090">
    <property type="entry name" value="Tyrosine_recombinase_XerCD"/>
</dbReference>
<evidence type="ECO:0000313" key="12">
    <source>
        <dbReference type="EMBL" id="ACA59136.1"/>
    </source>
</evidence>
<evidence type="ECO:0000256" key="1">
    <source>
        <dbReference type="ARBA" id="ARBA00004496"/>
    </source>
</evidence>
<evidence type="ECO:0000256" key="5">
    <source>
        <dbReference type="ARBA" id="ARBA00022908"/>
    </source>
</evidence>
<dbReference type="PANTHER" id="PTHR30349:SF77">
    <property type="entry name" value="TYROSINE RECOMBINASE XERC"/>
    <property type="match status" value="1"/>
</dbReference>
<reference evidence="13" key="1">
    <citation type="submission" date="2007-10" db="EMBL/GenBank/DDBJ databases">
        <title>Complete sequence of chromosome of Desulforudis audaxviator MP104C.</title>
        <authorList>
            <person name="Copeland A."/>
            <person name="Lucas S."/>
            <person name="Lapidus A."/>
            <person name="Barry K."/>
            <person name="Glavina del Rio T."/>
            <person name="Dalin E."/>
            <person name="Tice H."/>
            <person name="Bruce D."/>
            <person name="Pitluck S."/>
            <person name="Lowry S.R."/>
            <person name="Larimer F."/>
            <person name="Land M.L."/>
            <person name="Hauser L."/>
            <person name="Kyrpides N."/>
            <person name="Ivanova N.N."/>
            <person name="Richardson P."/>
        </authorList>
    </citation>
    <scope>NUCLEOTIDE SEQUENCE [LARGE SCALE GENOMIC DNA]</scope>
    <source>
        <strain evidence="13">MP104C</strain>
    </source>
</reference>
<dbReference type="OrthoDB" id="9785687at2"/>
<keyword evidence="4 9" id="KW-0159">Chromosome partition</keyword>
<comment type="subunit">
    <text evidence="9">Forms a cyclic heterotetrameric complex composed of two molecules of XerC and two molecules of XerD.</text>
</comment>
<evidence type="ECO:0000256" key="2">
    <source>
        <dbReference type="ARBA" id="ARBA00022490"/>
    </source>
</evidence>
<keyword evidence="5 9" id="KW-0229">DNA integration</keyword>
<feature type="domain" description="Tyr recombinase" evidence="10">
    <location>
        <begin position="111"/>
        <end position="306"/>
    </location>
</feature>
<dbReference type="InterPro" id="IPR011010">
    <property type="entry name" value="DNA_brk_join_enz"/>
</dbReference>
<dbReference type="InterPro" id="IPR044068">
    <property type="entry name" value="CB"/>
</dbReference>
<keyword evidence="3 9" id="KW-0132">Cell division</keyword>
<dbReference type="Gene3D" id="1.10.150.130">
    <property type="match status" value="1"/>
</dbReference>
<comment type="similarity">
    <text evidence="9">Belongs to the 'phage' integrase family. XerC subfamily.</text>
</comment>
<dbReference type="PROSITE" id="PS51900">
    <property type="entry name" value="CB"/>
    <property type="match status" value="1"/>
</dbReference>
<evidence type="ECO:0000259" key="10">
    <source>
        <dbReference type="PROSITE" id="PS51898"/>
    </source>
</evidence>
<keyword evidence="13" id="KW-1185">Reference proteome</keyword>
<evidence type="ECO:0000259" key="11">
    <source>
        <dbReference type="PROSITE" id="PS51900"/>
    </source>
</evidence>
<dbReference type="Pfam" id="PF02899">
    <property type="entry name" value="Phage_int_SAM_1"/>
    <property type="match status" value="1"/>
</dbReference>
<dbReference type="Pfam" id="PF00589">
    <property type="entry name" value="Phage_integrase"/>
    <property type="match status" value="1"/>
</dbReference>
<dbReference type="RefSeq" id="WP_012301724.1">
    <property type="nucleotide sequence ID" value="NC_010424.1"/>
</dbReference>
<dbReference type="Gene3D" id="1.10.443.10">
    <property type="entry name" value="Intergrase catalytic core"/>
    <property type="match status" value="1"/>
</dbReference>
<dbReference type="NCBIfam" id="NF001399">
    <property type="entry name" value="PRK00283.1"/>
    <property type="match status" value="1"/>
</dbReference>
<dbReference type="EMBL" id="CP000860">
    <property type="protein sequence ID" value="ACA59136.1"/>
    <property type="molecule type" value="Genomic_DNA"/>
</dbReference>
<dbReference type="InterPro" id="IPR013762">
    <property type="entry name" value="Integrase-like_cat_sf"/>
</dbReference>